<keyword evidence="1" id="KW-0472">Membrane</keyword>
<gene>
    <name evidence="3" type="ORF">G7Y82_19355</name>
</gene>
<evidence type="ECO:0000256" key="1">
    <source>
        <dbReference type="SAM" id="Phobius"/>
    </source>
</evidence>
<protein>
    <recommendedName>
        <fullName evidence="2">Aerotolerance regulator N-terminal domain-containing protein</fullName>
    </recommendedName>
</protein>
<feature type="transmembrane region" description="Helical" evidence="1">
    <location>
        <begin position="56"/>
        <end position="78"/>
    </location>
</feature>
<evidence type="ECO:0000313" key="3">
    <source>
        <dbReference type="EMBL" id="NKF24474.1"/>
    </source>
</evidence>
<proteinExistence type="predicted"/>
<dbReference type="EMBL" id="JAAVXB010000015">
    <property type="protein sequence ID" value="NKF24474.1"/>
    <property type="molecule type" value="Genomic_DNA"/>
</dbReference>
<keyword evidence="4" id="KW-1185">Reference proteome</keyword>
<reference evidence="3" key="1">
    <citation type="submission" date="2020-03" db="EMBL/GenBank/DDBJ databases">
        <title>Solimonas marina sp. nov., isolated from deep seawater of the Pacific Ocean.</title>
        <authorList>
            <person name="Liu X."/>
            <person name="Lai Q."/>
            <person name="Sun F."/>
            <person name="Gai Y."/>
            <person name="Li G."/>
            <person name="Shao Z."/>
        </authorList>
    </citation>
    <scope>NUCLEOTIDE SEQUENCE</scope>
    <source>
        <strain evidence="3">C16B3</strain>
    </source>
</reference>
<dbReference type="InterPro" id="IPR024163">
    <property type="entry name" value="Aerotolerance_reg_N"/>
</dbReference>
<dbReference type="Proteomes" id="UP000653472">
    <property type="component" value="Unassembled WGS sequence"/>
</dbReference>
<dbReference type="NCBIfam" id="TIGR02226">
    <property type="entry name" value="two_anch"/>
    <property type="match status" value="1"/>
</dbReference>
<dbReference type="InterPro" id="IPR011933">
    <property type="entry name" value="Double_TM_dom"/>
</dbReference>
<name>A0A970BAI8_9GAMM</name>
<organism evidence="3 4">
    <name type="scientific">Solimonas marina</name>
    <dbReference type="NCBI Taxonomy" id="2714601"/>
    <lineage>
        <taxon>Bacteria</taxon>
        <taxon>Pseudomonadati</taxon>
        <taxon>Pseudomonadota</taxon>
        <taxon>Gammaproteobacteria</taxon>
        <taxon>Nevskiales</taxon>
        <taxon>Nevskiaceae</taxon>
        <taxon>Solimonas</taxon>
    </lineage>
</organism>
<feature type="domain" description="Aerotolerance regulator N-terminal" evidence="2">
    <location>
        <begin position="1"/>
        <end position="76"/>
    </location>
</feature>
<evidence type="ECO:0000259" key="2">
    <source>
        <dbReference type="Pfam" id="PF07584"/>
    </source>
</evidence>
<dbReference type="RefSeq" id="WP_168149777.1">
    <property type="nucleotide sequence ID" value="NZ_JAAVXB010000015.1"/>
</dbReference>
<sequence>MTVWLWPLGLAALATLALPIVIHLLRRPQDRVVPFAAWRHVTEQTSFRERLQLRAWLLLALRLLLLAVLALLLAQPLWRHASRSAPAPWLLIAPGLDVAQVRALAPGAEAHWLQPGFPPISEAPTGRVDLSLLRELDARLPLATSMTVVLPSQLVDHDAVRLRLRRRVTWKTVPAPLPVVPQQAAIVAVPASAPDGEQRTVRALVAAWQADGAAVELRLLETGAPLPDGLRLLCLFDAAPDAAAQAWLAGGGTVLQSHAADGHWPLQAQPVGQGRRYAVPAAFDVTAIPALADIGEPAALRRLLLAPLQPPARTLADAVAPSDGAAASIETGTPLQPLLLALAALLLLAERLCALWQSGRRDD</sequence>
<accession>A0A970BAI8</accession>
<evidence type="ECO:0000313" key="4">
    <source>
        <dbReference type="Proteomes" id="UP000653472"/>
    </source>
</evidence>
<keyword evidence="1" id="KW-0812">Transmembrane</keyword>
<keyword evidence="1" id="KW-1133">Transmembrane helix</keyword>
<feature type="transmembrane region" description="Helical" evidence="1">
    <location>
        <begin position="6"/>
        <end position="25"/>
    </location>
</feature>
<dbReference type="AlphaFoldDB" id="A0A970BAI8"/>
<dbReference type="Pfam" id="PF07584">
    <property type="entry name" value="BatA"/>
    <property type="match status" value="1"/>
</dbReference>
<comment type="caution">
    <text evidence="3">The sequence shown here is derived from an EMBL/GenBank/DDBJ whole genome shotgun (WGS) entry which is preliminary data.</text>
</comment>